<dbReference type="InterPro" id="IPR001841">
    <property type="entry name" value="Znf_RING"/>
</dbReference>
<evidence type="ECO:0008006" key="12">
    <source>
        <dbReference type="Google" id="ProtNLM"/>
    </source>
</evidence>
<keyword evidence="1" id="KW-0479">Metal-binding</keyword>
<dbReference type="InterPro" id="IPR000504">
    <property type="entry name" value="RRM_dom"/>
</dbReference>
<evidence type="ECO:0000259" key="8">
    <source>
        <dbReference type="PROSITE" id="PS50089"/>
    </source>
</evidence>
<feature type="region of interest" description="Disordered" evidence="7">
    <location>
        <begin position="133"/>
        <end position="194"/>
    </location>
</feature>
<evidence type="ECO:0000256" key="1">
    <source>
        <dbReference type="ARBA" id="ARBA00022723"/>
    </source>
</evidence>
<comment type="caution">
    <text evidence="10">The sequence shown here is derived from an EMBL/GenBank/DDBJ whole genome shotgun (WGS) entry which is preliminary data.</text>
</comment>
<dbReference type="AlphaFoldDB" id="A0AAN8XH79"/>
<dbReference type="InterPro" id="IPR027370">
    <property type="entry name" value="Znf-RING_euk"/>
</dbReference>
<evidence type="ECO:0000256" key="3">
    <source>
        <dbReference type="ARBA" id="ARBA00022833"/>
    </source>
</evidence>
<accession>A0AAN8XH79</accession>
<proteinExistence type="predicted"/>
<dbReference type="InterPro" id="IPR013083">
    <property type="entry name" value="Znf_RING/FYVE/PHD"/>
</dbReference>
<dbReference type="GO" id="GO:0003729">
    <property type="term" value="F:mRNA binding"/>
    <property type="evidence" value="ECO:0007669"/>
    <property type="project" value="TreeGrafter"/>
</dbReference>
<dbReference type="PANTHER" id="PTHR48025">
    <property type="entry name" value="OS02G0815200 PROTEIN"/>
    <property type="match status" value="1"/>
</dbReference>
<keyword evidence="3" id="KW-0862">Zinc</keyword>
<evidence type="ECO:0000256" key="7">
    <source>
        <dbReference type="SAM" id="MobiDB-lite"/>
    </source>
</evidence>
<dbReference type="GO" id="GO:0008270">
    <property type="term" value="F:zinc ion binding"/>
    <property type="evidence" value="ECO:0007669"/>
    <property type="project" value="UniProtKB-KW"/>
</dbReference>
<dbReference type="Pfam" id="PF00076">
    <property type="entry name" value="RRM_1"/>
    <property type="match status" value="1"/>
</dbReference>
<keyword evidence="4 6" id="KW-0694">RNA-binding</keyword>
<evidence type="ECO:0000256" key="6">
    <source>
        <dbReference type="PROSITE-ProRule" id="PRU00176"/>
    </source>
</evidence>
<feature type="domain" description="RING-type" evidence="8">
    <location>
        <begin position="296"/>
        <end position="337"/>
    </location>
</feature>
<dbReference type="PROSITE" id="PS50102">
    <property type="entry name" value="RRM"/>
    <property type="match status" value="1"/>
</dbReference>
<dbReference type="InterPro" id="IPR012677">
    <property type="entry name" value="Nucleotide-bd_a/b_plait_sf"/>
</dbReference>
<dbReference type="Gene3D" id="3.30.70.330">
    <property type="match status" value="1"/>
</dbReference>
<dbReference type="InterPro" id="IPR035979">
    <property type="entry name" value="RBD_domain_sf"/>
</dbReference>
<keyword evidence="2 5" id="KW-0863">Zinc-finger</keyword>
<evidence type="ECO:0000256" key="5">
    <source>
        <dbReference type="PROSITE-ProRule" id="PRU00175"/>
    </source>
</evidence>
<feature type="region of interest" description="Disordered" evidence="7">
    <location>
        <begin position="262"/>
        <end position="284"/>
    </location>
</feature>
<protein>
    <recommendedName>
        <fullName evidence="12">RING-type domain-containing protein</fullName>
    </recommendedName>
</protein>
<name>A0AAN8XH79_HALRR</name>
<evidence type="ECO:0000259" key="9">
    <source>
        <dbReference type="PROSITE" id="PS50102"/>
    </source>
</evidence>
<dbReference type="EMBL" id="JAXCGZ010002114">
    <property type="protein sequence ID" value="KAK7084390.1"/>
    <property type="molecule type" value="Genomic_DNA"/>
</dbReference>
<dbReference type="PANTHER" id="PTHR48025:SF1">
    <property type="entry name" value="RRM DOMAIN-CONTAINING PROTEIN"/>
    <property type="match status" value="1"/>
</dbReference>
<dbReference type="GO" id="GO:0005634">
    <property type="term" value="C:nucleus"/>
    <property type="evidence" value="ECO:0007669"/>
    <property type="project" value="TreeGrafter"/>
</dbReference>
<feature type="domain" description="RRM" evidence="9">
    <location>
        <begin position="30"/>
        <end position="102"/>
    </location>
</feature>
<evidence type="ECO:0000256" key="2">
    <source>
        <dbReference type="ARBA" id="ARBA00022771"/>
    </source>
</evidence>
<reference evidence="10 11" key="1">
    <citation type="submission" date="2023-11" db="EMBL/GenBank/DDBJ databases">
        <title>Halocaridina rubra genome assembly.</title>
        <authorList>
            <person name="Smith C."/>
        </authorList>
    </citation>
    <scope>NUCLEOTIDE SEQUENCE [LARGE SCALE GENOMIC DNA]</scope>
    <source>
        <strain evidence="10">EP-1</strain>
        <tissue evidence="10">Whole</tissue>
    </source>
</reference>
<dbReference type="SMART" id="SM00184">
    <property type="entry name" value="RING"/>
    <property type="match status" value="1"/>
</dbReference>
<feature type="non-terminal residue" evidence="10">
    <location>
        <position position="392"/>
    </location>
</feature>
<dbReference type="SMART" id="SM00360">
    <property type="entry name" value="RRM"/>
    <property type="match status" value="1"/>
</dbReference>
<evidence type="ECO:0000313" key="10">
    <source>
        <dbReference type="EMBL" id="KAK7084390.1"/>
    </source>
</evidence>
<dbReference type="PROSITE" id="PS50089">
    <property type="entry name" value="ZF_RING_2"/>
    <property type="match status" value="1"/>
</dbReference>
<dbReference type="Pfam" id="PF13445">
    <property type="entry name" value="zf-RING_UBOX"/>
    <property type="match status" value="1"/>
</dbReference>
<gene>
    <name evidence="10" type="ORF">SK128_002315</name>
</gene>
<feature type="compositionally biased region" description="Basic and acidic residues" evidence="7">
    <location>
        <begin position="170"/>
        <end position="194"/>
    </location>
</feature>
<dbReference type="InterPro" id="IPR017907">
    <property type="entry name" value="Znf_RING_CS"/>
</dbReference>
<dbReference type="SUPFAM" id="SSF54928">
    <property type="entry name" value="RNA-binding domain, RBD"/>
    <property type="match status" value="1"/>
</dbReference>
<evidence type="ECO:0000256" key="4">
    <source>
        <dbReference type="ARBA" id="ARBA00022884"/>
    </source>
</evidence>
<dbReference type="Proteomes" id="UP001381693">
    <property type="component" value="Unassembled WGS sequence"/>
</dbReference>
<dbReference type="PROSITE" id="PS00518">
    <property type="entry name" value="ZF_RING_1"/>
    <property type="match status" value="1"/>
</dbReference>
<keyword evidence="11" id="KW-1185">Reference proteome</keyword>
<organism evidence="10 11">
    <name type="scientific">Halocaridina rubra</name>
    <name type="common">Hawaiian red shrimp</name>
    <dbReference type="NCBI Taxonomy" id="373956"/>
    <lineage>
        <taxon>Eukaryota</taxon>
        <taxon>Metazoa</taxon>
        <taxon>Ecdysozoa</taxon>
        <taxon>Arthropoda</taxon>
        <taxon>Crustacea</taxon>
        <taxon>Multicrustacea</taxon>
        <taxon>Malacostraca</taxon>
        <taxon>Eumalacostraca</taxon>
        <taxon>Eucarida</taxon>
        <taxon>Decapoda</taxon>
        <taxon>Pleocyemata</taxon>
        <taxon>Caridea</taxon>
        <taxon>Atyoidea</taxon>
        <taxon>Atyidae</taxon>
        <taxon>Halocaridina</taxon>
    </lineage>
</organism>
<feature type="compositionally biased region" description="Polar residues" evidence="7">
    <location>
        <begin position="275"/>
        <end position="284"/>
    </location>
</feature>
<dbReference type="Gene3D" id="3.30.40.10">
    <property type="entry name" value="Zinc/RING finger domain, C3HC4 (zinc finger)"/>
    <property type="match status" value="1"/>
</dbReference>
<dbReference type="SUPFAM" id="SSF57850">
    <property type="entry name" value="RING/U-box"/>
    <property type="match status" value="1"/>
</dbReference>
<evidence type="ECO:0000313" key="11">
    <source>
        <dbReference type="Proteomes" id="UP001381693"/>
    </source>
</evidence>
<sequence length="392" mass="43732">MDYQYYAGKPRKPVPQLSTRMPVGEVQKTFKIFCGNLAGAATKEDLHYLFSQYGPVVEAVVMVGKFYGFVHMAYEEDGWKAICELRGYNLHGKAMAVEASINSKKAAPLYKQNIIGKGISALDDFGDYNTSKGKNFESREARPVQPFSQSKVPESFDGLQEPTTNNNLTESHELKREPFFPKPPEPRERYPEPRETRPEAFLSFSQTVSAAPLHSPSSLFSYPPSFCIEGNSQPSPIGHPPQHLSQVSPLTEFPTLKSFEASKDRGSPQLKMPSIDSNFNPQNSTADRLEQNPVLCPLCGAEFDEWQHKPKILSCGHTFCCDCLLALVRDSEVKCPVGCAYATPLTNIVTDPTLRLTPKTSYSEVSRILLRNSVLEPLKNERTSAELQTNEK</sequence>
<dbReference type="InterPro" id="IPR050502">
    <property type="entry name" value="Euk_RNA-bind_prot"/>
</dbReference>